<dbReference type="AlphaFoldDB" id="A0A0E9TXC7"/>
<reference evidence="1" key="2">
    <citation type="journal article" date="2015" name="Fish Shellfish Immunol.">
        <title>Early steps in the European eel (Anguilla anguilla)-Vibrio vulnificus interaction in the gills: Role of the RtxA13 toxin.</title>
        <authorList>
            <person name="Callol A."/>
            <person name="Pajuelo D."/>
            <person name="Ebbesson L."/>
            <person name="Teles M."/>
            <person name="MacKenzie S."/>
            <person name="Amaro C."/>
        </authorList>
    </citation>
    <scope>NUCLEOTIDE SEQUENCE</scope>
</reference>
<dbReference type="EMBL" id="GBXM01051194">
    <property type="protein sequence ID" value="JAH57383.1"/>
    <property type="molecule type" value="Transcribed_RNA"/>
</dbReference>
<evidence type="ECO:0000313" key="1">
    <source>
        <dbReference type="EMBL" id="JAH57383.1"/>
    </source>
</evidence>
<organism evidence="1">
    <name type="scientific">Anguilla anguilla</name>
    <name type="common">European freshwater eel</name>
    <name type="synonym">Muraena anguilla</name>
    <dbReference type="NCBI Taxonomy" id="7936"/>
    <lineage>
        <taxon>Eukaryota</taxon>
        <taxon>Metazoa</taxon>
        <taxon>Chordata</taxon>
        <taxon>Craniata</taxon>
        <taxon>Vertebrata</taxon>
        <taxon>Euteleostomi</taxon>
        <taxon>Actinopterygii</taxon>
        <taxon>Neopterygii</taxon>
        <taxon>Teleostei</taxon>
        <taxon>Anguilliformes</taxon>
        <taxon>Anguillidae</taxon>
        <taxon>Anguilla</taxon>
    </lineage>
</organism>
<protein>
    <submittedName>
        <fullName evidence="1">Uncharacterized protein</fullName>
    </submittedName>
</protein>
<name>A0A0E9TXC7_ANGAN</name>
<sequence>MGISSLRGFFLLFLETQYDIHVYENVLKSPYL</sequence>
<proteinExistence type="predicted"/>
<accession>A0A0E9TXC7</accession>
<reference evidence="1" key="1">
    <citation type="submission" date="2014-11" db="EMBL/GenBank/DDBJ databases">
        <authorList>
            <person name="Amaro Gonzalez C."/>
        </authorList>
    </citation>
    <scope>NUCLEOTIDE SEQUENCE</scope>
</reference>